<name>A0A841MBL5_9BACT</name>
<proteinExistence type="predicted"/>
<protein>
    <submittedName>
        <fullName evidence="1">Uncharacterized protein</fullName>
    </submittedName>
</protein>
<accession>A0A841MBL5</accession>
<sequence length="55" mass="6730">MIQNDTLKPFVAFPKNVRKRKRKPFVIEHGFFQITLIQGNEEYFYRLERDLNKQS</sequence>
<organism evidence="1 2">
    <name type="scientific">Algoriphagus iocasae</name>
    <dbReference type="NCBI Taxonomy" id="1836499"/>
    <lineage>
        <taxon>Bacteria</taxon>
        <taxon>Pseudomonadati</taxon>
        <taxon>Bacteroidota</taxon>
        <taxon>Cytophagia</taxon>
        <taxon>Cytophagales</taxon>
        <taxon>Cyclobacteriaceae</taxon>
        <taxon>Algoriphagus</taxon>
    </lineage>
</organism>
<dbReference type="Proteomes" id="UP000588604">
    <property type="component" value="Unassembled WGS sequence"/>
</dbReference>
<evidence type="ECO:0000313" key="1">
    <source>
        <dbReference type="EMBL" id="MBB6324700.1"/>
    </source>
</evidence>
<reference evidence="1 2" key="1">
    <citation type="submission" date="2020-08" db="EMBL/GenBank/DDBJ databases">
        <title>Genomic Encyclopedia of Type Strains, Phase IV (KMG-IV): sequencing the most valuable type-strain genomes for metagenomic binning, comparative biology and taxonomic classification.</title>
        <authorList>
            <person name="Goeker M."/>
        </authorList>
    </citation>
    <scope>NUCLEOTIDE SEQUENCE [LARGE SCALE GENOMIC DNA]</scope>
    <source>
        <strain evidence="1 2">DSM 102044</strain>
    </source>
</reference>
<gene>
    <name evidence="1" type="ORF">FHS59_000315</name>
</gene>
<dbReference type="AlphaFoldDB" id="A0A841MBL5"/>
<evidence type="ECO:0000313" key="2">
    <source>
        <dbReference type="Proteomes" id="UP000588604"/>
    </source>
</evidence>
<keyword evidence="2" id="KW-1185">Reference proteome</keyword>
<comment type="caution">
    <text evidence="1">The sequence shown here is derived from an EMBL/GenBank/DDBJ whole genome shotgun (WGS) entry which is preliminary data.</text>
</comment>
<dbReference type="EMBL" id="JACIJO010000001">
    <property type="protein sequence ID" value="MBB6324700.1"/>
    <property type="molecule type" value="Genomic_DNA"/>
</dbReference>